<gene>
    <name evidence="2" type="ORF">ANCDUO_00686</name>
</gene>
<dbReference type="AlphaFoldDB" id="A0A0C2HBF5"/>
<dbReference type="OrthoDB" id="5864586at2759"/>
<keyword evidence="1" id="KW-1133">Transmembrane helix</keyword>
<keyword evidence="3" id="KW-1185">Reference proteome</keyword>
<reference evidence="2 3" key="1">
    <citation type="submission" date="2013-12" db="EMBL/GenBank/DDBJ databases">
        <title>Draft genome of the parsitic nematode Ancylostoma duodenale.</title>
        <authorList>
            <person name="Mitreva M."/>
        </authorList>
    </citation>
    <scope>NUCLEOTIDE SEQUENCE [LARGE SCALE GENOMIC DNA]</scope>
    <source>
        <strain evidence="2 3">Zhejiang</strain>
    </source>
</reference>
<evidence type="ECO:0000256" key="1">
    <source>
        <dbReference type="SAM" id="Phobius"/>
    </source>
</evidence>
<dbReference type="EMBL" id="KN726246">
    <property type="protein sequence ID" value="KIH68984.1"/>
    <property type="molecule type" value="Genomic_DNA"/>
</dbReference>
<accession>A0A0C2HBF5</accession>
<keyword evidence="1" id="KW-0472">Membrane</keyword>
<evidence type="ECO:0000313" key="3">
    <source>
        <dbReference type="Proteomes" id="UP000054047"/>
    </source>
</evidence>
<evidence type="ECO:0000313" key="2">
    <source>
        <dbReference type="EMBL" id="KIH68984.1"/>
    </source>
</evidence>
<keyword evidence="1" id="KW-0812">Transmembrane</keyword>
<proteinExistence type="predicted"/>
<feature type="transmembrane region" description="Helical" evidence="1">
    <location>
        <begin position="36"/>
        <end position="58"/>
    </location>
</feature>
<organism evidence="2 3">
    <name type="scientific">Ancylostoma duodenale</name>
    <dbReference type="NCBI Taxonomy" id="51022"/>
    <lineage>
        <taxon>Eukaryota</taxon>
        <taxon>Metazoa</taxon>
        <taxon>Ecdysozoa</taxon>
        <taxon>Nematoda</taxon>
        <taxon>Chromadorea</taxon>
        <taxon>Rhabditida</taxon>
        <taxon>Rhabditina</taxon>
        <taxon>Rhabditomorpha</taxon>
        <taxon>Strongyloidea</taxon>
        <taxon>Ancylostomatidae</taxon>
        <taxon>Ancylostomatinae</taxon>
        <taxon>Ancylostoma</taxon>
    </lineage>
</organism>
<dbReference type="Proteomes" id="UP000054047">
    <property type="component" value="Unassembled WGS sequence"/>
</dbReference>
<protein>
    <submittedName>
        <fullName evidence="2">Uncharacterized protein</fullName>
    </submittedName>
</protein>
<name>A0A0C2HBF5_9BILA</name>
<sequence length="69" mass="7682">MNEWCSVGAGIETFYWSPSGGKEEYRTRSRTEDNQMLSVIGVGGLILIVAVTLIIKAYRIKQENKAKSS</sequence>